<sequence length="101" mass="11738">MTVLLGRYSTDPQYQRLFINLEPYINKSAVSVQAHFSLQRTYVIFRSLGLRHLTIVDLQNQVVGIITRKDLMSFQLEEKLGLQQTLQQPDSDEESLIQEEI</sequence>
<dbReference type="Proteomes" id="UP000827872">
    <property type="component" value="Linkage Group LG09"/>
</dbReference>
<evidence type="ECO:0000313" key="1">
    <source>
        <dbReference type="EMBL" id="KAH8003381.1"/>
    </source>
</evidence>
<dbReference type="EMBL" id="CM037622">
    <property type="protein sequence ID" value="KAH8003381.1"/>
    <property type="molecule type" value="Genomic_DNA"/>
</dbReference>
<proteinExistence type="predicted"/>
<reference evidence="1" key="1">
    <citation type="submission" date="2021-08" db="EMBL/GenBank/DDBJ databases">
        <title>The first chromosome-level gecko genome reveals the dynamic sex chromosomes of Neotropical dwarf geckos (Sphaerodactylidae: Sphaerodactylus).</title>
        <authorList>
            <person name="Pinto B.J."/>
            <person name="Keating S.E."/>
            <person name="Gamble T."/>
        </authorList>
    </citation>
    <scope>NUCLEOTIDE SEQUENCE</scope>
    <source>
        <strain evidence="1">TG3544</strain>
    </source>
</reference>
<accession>A0ACB8FDR4</accession>
<evidence type="ECO:0000313" key="2">
    <source>
        <dbReference type="Proteomes" id="UP000827872"/>
    </source>
</evidence>
<gene>
    <name evidence="1" type="ORF">K3G42_017845</name>
</gene>
<comment type="caution">
    <text evidence="1">The sequence shown here is derived from an EMBL/GenBank/DDBJ whole genome shotgun (WGS) entry which is preliminary data.</text>
</comment>
<name>A0ACB8FDR4_9SAUR</name>
<protein>
    <submittedName>
        <fullName evidence="1">Uncharacterized protein</fullName>
    </submittedName>
</protein>
<organism evidence="1 2">
    <name type="scientific">Sphaerodactylus townsendi</name>
    <dbReference type="NCBI Taxonomy" id="933632"/>
    <lineage>
        <taxon>Eukaryota</taxon>
        <taxon>Metazoa</taxon>
        <taxon>Chordata</taxon>
        <taxon>Craniata</taxon>
        <taxon>Vertebrata</taxon>
        <taxon>Euteleostomi</taxon>
        <taxon>Lepidosauria</taxon>
        <taxon>Squamata</taxon>
        <taxon>Bifurcata</taxon>
        <taxon>Gekkota</taxon>
        <taxon>Sphaerodactylidae</taxon>
        <taxon>Sphaerodactylus</taxon>
    </lineage>
</organism>
<keyword evidence="2" id="KW-1185">Reference proteome</keyword>